<dbReference type="Proteomes" id="UP000183496">
    <property type="component" value="Unassembled WGS sequence"/>
</dbReference>
<keyword evidence="1" id="KW-0812">Transmembrane</keyword>
<protein>
    <submittedName>
        <fullName evidence="2">Uncharacterized protein</fullName>
    </submittedName>
</protein>
<dbReference type="RefSeq" id="WP_139177131.1">
    <property type="nucleotide sequence ID" value="NZ_CP010817.1"/>
</dbReference>
<dbReference type="EMBL" id="FOFY01000007">
    <property type="protein sequence ID" value="SEQ92609.1"/>
    <property type="molecule type" value="Genomic_DNA"/>
</dbReference>
<proteinExistence type="predicted"/>
<sequence length="181" mass="21579">MNKIVRFLKILIGFLVVIFIINFLYSLFMVGSHPYAEHYILNVSEDKTINEIQNLKQREFSLQVPLDSSSFGGLIDEKNGNMYYVYFLLRDRKTVVLCYVKRIDNCTTTLGLISVGEGSRFLNNRTINARSYFLLRDLSRNENKQFKKDLEEQVLDKLNVKWKKNRWWYSIFPRFKTKFPH</sequence>
<feature type="transmembrane region" description="Helical" evidence="1">
    <location>
        <begin position="7"/>
        <end position="28"/>
    </location>
</feature>
<keyword evidence="3" id="KW-1185">Reference proteome</keyword>
<accession>A0AAJ4W429</accession>
<dbReference type="KEGG" id="mpw:MPR_1375"/>
<name>A0AAJ4W429_MYRPR</name>
<dbReference type="AlphaFoldDB" id="A0AAJ4W429"/>
<evidence type="ECO:0000256" key="1">
    <source>
        <dbReference type="SAM" id="Phobius"/>
    </source>
</evidence>
<comment type="caution">
    <text evidence="2">The sequence shown here is derived from an EMBL/GenBank/DDBJ whole genome shotgun (WGS) entry which is preliminary data.</text>
</comment>
<keyword evidence="1" id="KW-1133">Transmembrane helix</keyword>
<organism evidence="2 3">
    <name type="scientific">Myroides profundi</name>
    <dbReference type="NCBI Taxonomy" id="480520"/>
    <lineage>
        <taxon>Bacteria</taxon>
        <taxon>Pseudomonadati</taxon>
        <taxon>Bacteroidota</taxon>
        <taxon>Flavobacteriia</taxon>
        <taxon>Flavobacteriales</taxon>
        <taxon>Flavobacteriaceae</taxon>
        <taxon>Myroides</taxon>
    </lineage>
</organism>
<evidence type="ECO:0000313" key="2">
    <source>
        <dbReference type="EMBL" id="SEQ92609.1"/>
    </source>
</evidence>
<keyword evidence="1" id="KW-0472">Membrane</keyword>
<evidence type="ECO:0000313" key="3">
    <source>
        <dbReference type="Proteomes" id="UP000183496"/>
    </source>
</evidence>
<reference evidence="2 3" key="1">
    <citation type="submission" date="2016-10" db="EMBL/GenBank/DDBJ databases">
        <authorList>
            <person name="Varghese N."/>
            <person name="Submissions S."/>
        </authorList>
    </citation>
    <scope>NUCLEOTIDE SEQUENCE [LARGE SCALE GENOMIC DNA]</scope>
    <source>
        <strain evidence="3">DSM 19823 / KCTC 23066 / CCTCC M 208030 / D25</strain>
    </source>
</reference>
<gene>
    <name evidence="2" type="ORF">SAMN04488089_107131</name>
</gene>